<evidence type="ECO:0000256" key="1">
    <source>
        <dbReference type="SAM" id="MobiDB-lite"/>
    </source>
</evidence>
<dbReference type="OrthoDB" id="8240501at2"/>
<evidence type="ECO:0000313" key="2">
    <source>
        <dbReference type="EMBL" id="APG16020.1"/>
    </source>
</evidence>
<evidence type="ECO:0000313" key="3">
    <source>
        <dbReference type="Proteomes" id="UP000181962"/>
    </source>
</evidence>
<feature type="region of interest" description="Disordered" evidence="1">
    <location>
        <begin position="1"/>
        <end position="35"/>
    </location>
</feature>
<dbReference type="KEGG" id="bjp:RN69_43100"/>
<name>A0A0N0BWV8_BRAJP</name>
<accession>A0A0N0BWV8</accession>
<feature type="compositionally biased region" description="Basic and acidic residues" evidence="1">
    <location>
        <begin position="20"/>
        <end position="35"/>
    </location>
</feature>
<sequence length="72" mass="8067">MQGGNRKGAATRFGSNRAATVRDPDEFDDRTHVFPRAETEQELGITVIMEKWIVSQSVINPAFDSNEREKTG</sequence>
<dbReference type="Proteomes" id="UP000181962">
    <property type="component" value="Chromosome"/>
</dbReference>
<protein>
    <submittedName>
        <fullName evidence="2">Uncharacterized protein</fullName>
    </submittedName>
</protein>
<gene>
    <name evidence="2" type="ORF">BKD09_47860</name>
</gene>
<dbReference type="PATRIC" id="fig|375.37.peg.8953"/>
<dbReference type="EMBL" id="CP017637">
    <property type="protein sequence ID" value="APG16020.1"/>
    <property type="molecule type" value="Genomic_DNA"/>
</dbReference>
<dbReference type="AlphaFoldDB" id="A0A0N0BWV8"/>
<proteinExistence type="predicted"/>
<organism evidence="2 3">
    <name type="scientific">Bradyrhizobium japonicum</name>
    <dbReference type="NCBI Taxonomy" id="375"/>
    <lineage>
        <taxon>Bacteria</taxon>
        <taxon>Pseudomonadati</taxon>
        <taxon>Pseudomonadota</taxon>
        <taxon>Alphaproteobacteria</taxon>
        <taxon>Hyphomicrobiales</taxon>
        <taxon>Nitrobacteraceae</taxon>
        <taxon>Bradyrhizobium</taxon>
    </lineage>
</organism>
<reference evidence="2 3" key="1">
    <citation type="submission" date="2016-11" db="EMBL/GenBank/DDBJ databases">
        <title>Complete Genome Sequence of Bradyrhizobium sp. strain J5, an isolated from soybean nodule in Hokkaido.</title>
        <authorList>
            <person name="Kanehara K."/>
        </authorList>
    </citation>
    <scope>NUCLEOTIDE SEQUENCE [LARGE SCALE GENOMIC DNA]</scope>
    <source>
        <strain evidence="2 3">J5</strain>
    </source>
</reference>